<dbReference type="Proteomes" id="UP000194577">
    <property type="component" value="Unassembled WGS sequence"/>
</dbReference>
<dbReference type="Pfam" id="PF00872">
    <property type="entry name" value="Transposase_mut"/>
    <property type="match status" value="1"/>
</dbReference>
<keyword evidence="8" id="KW-1185">Reference proteome</keyword>
<keyword evidence="4" id="KW-0238">DNA-binding</keyword>
<sequence length="98" mass="10475">MGSTRFRAATRFVSYKDRKAVCAALRPIYQAANEEAALEALAAFEASELGQRYPAAVKTFTDAWERNTAVPGVPADAAPGHLSPTAWEVPPPPTASSR</sequence>
<keyword evidence="5" id="KW-0233">DNA recombination</keyword>
<feature type="compositionally biased region" description="Pro residues" evidence="6">
    <location>
        <begin position="89"/>
        <end position="98"/>
    </location>
</feature>
<comment type="caution">
    <text evidence="7">The sequence shown here is derived from an EMBL/GenBank/DDBJ whole genome shotgun (WGS) entry which is preliminary data.</text>
</comment>
<evidence type="ECO:0000313" key="8">
    <source>
        <dbReference type="Proteomes" id="UP000194577"/>
    </source>
</evidence>
<evidence type="ECO:0008006" key="9">
    <source>
        <dbReference type="Google" id="ProtNLM"/>
    </source>
</evidence>
<evidence type="ECO:0000256" key="3">
    <source>
        <dbReference type="ARBA" id="ARBA00022578"/>
    </source>
</evidence>
<comment type="function">
    <text evidence="1">Required for the transposition of the insertion element.</text>
</comment>
<comment type="similarity">
    <text evidence="2">Belongs to the transposase mutator family.</text>
</comment>
<evidence type="ECO:0000256" key="1">
    <source>
        <dbReference type="ARBA" id="ARBA00002190"/>
    </source>
</evidence>
<proteinExistence type="inferred from homology"/>
<gene>
    <name evidence="7" type="ORF">BW737_008680</name>
</gene>
<evidence type="ECO:0000256" key="6">
    <source>
        <dbReference type="SAM" id="MobiDB-lite"/>
    </source>
</evidence>
<evidence type="ECO:0000256" key="2">
    <source>
        <dbReference type="ARBA" id="ARBA00010961"/>
    </source>
</evidence>
<evidence type="ECO:0000313" key="7">
    <source>
        <dbReference type="EMBL" id="PHP52551.1"/>
    </source>
</evidence>
<keyword evidence="3" id="KW-0815">Transposition</keyword>
<protein>
    <recommendedName>
        <fullName evidence="9">Mutator family transposase</fullName>
    </recommendedName>
</protein>
<evidence type="ECO:0000256" key="5">
    <source>
        <dbReference type="ARBA" id="ARBA00023172"/>
    </source>
</evidence>
<organism evidence="7 8">
    <name type="scientific">Actinomyces ruminis</name>
    <dbReference type="NCBI Taxonomy" id="1937003"/>
    <lineage>
        <taxon>Bacteria</taxon>
        <taxon>Bacillati</taxon>
        <taxon>Actinomycetota</taxon>
        <taxon>Actinomycetes</taxon>
        <taxon>Actinomycetales</taxon>
        <taxon>Actinomycetaceae</taxon>
        <taxon>Actinomyces</taxon>
    </lineage>
</organism>
<reference evidence="7 8" key="1">
    <citation type="submission" date="2017-10" db="EMBL/GenBank/DDBJ databases">
        <title>Draft genome sequence of cellulolytic Actinomyces sp CtC72 isolated from cattle rumen fluid.</title>
        <authorList>
            <person name="Joshi A.J."/>
            <person name="Vasudevan G."/>
            <person name="Lanjekar V.B."/>
            <person name="Hivarkar S."/>
            <person name="Engineer A."/>
            <person name="Pore S.D."/>
            <person name="Dhakephalkar P.K."/>
            <person name="Dagar S."/>
        </authorList>
    </citation>
    <scope>NUCLEOTIDE SEQUENCE [LARGE SCALE GENOMIC DNA]</scope>
    <source>
        <strain evidence="8">CtC72</strain>
    </source>
</reference>
<feature type="region of interest" description="Disordered" evidence="6">
    <location>
        <begin position="71"/>
        <end position="98"/>
    </location>
</feature>
<name>A0ABX4MAV0_9ACTO</name>
<feature type="compositionally biased region" description="Low complexity" evidence="6">
    <location>
        <begin position="71"/>
        <end position="80"/>
    </location>
</feature>
<evidence type="ECO:0000256" key="4">
    <source>
        <dbReference type="ARBA" id="ARBA00023125"/>
    </source>
</evidence>
<accession>A0ABX4MAV0</accession>
<dbReference type="InterPro" id="IPR001207">
    <property type="entry name" value="Transposase_mutator"/>
</dbReference>
<dbReference type="EMBL" id="MTPX02000042">
    <property type="protein sequence ID" value="PHP52551.1"/>
    <property type="molecule type" value="Genomic_DNA"/>
</dbReference>